<keyword evidence="1" id="KW-0732">Signal</keyword>
<comment type="caution">
    <text evidence="2">The sequence shown here is derived from an EMBL/GenBank/DDBJ whole genome shotgun (WGS) entry which is preliminary data.</text>
</comment>
<reference evidence="2 3" key="1">
    <citation type="journal article" date="2021" name="Elife">
        <title>Chloroplast acquisition without the gene transfer in kleptoplastic sea slugs, Plakobranchus ocellatus.</title>
        <authorList>
            <person name="Maeda T."/>
            <person name="Takahashi S."/>
            <person name="Yoshida T."/>
            <person name="Shimamura S."/>
            <person name="Takaki Y."/>
            <person name="Nagai Y."/>
            <person name="Toyoda A."/>
            <person name="Suzuki Y."/>
            <person name="Arimoto A."/>
            <person name="Ishii H."/>
            <person name="Satoh N."/>
            <person name="Nishiyama T."/>
            <person name="Hasebe M."/>
            <person name="Maruyama T."/>
            <person name="Minagawa J."/>
            <person name="Obokata J."/>
            <person name="Shigenobu S."/>
        </authorList>
    </citation>
    <scope>NUCLEOTIDE SEQUENCE [LARGE SCALE GENOMIC DNA]</scope>
</reference>
<sequence>MTVFYTLAIFGCWAQLFCQARAERLESGTKGFFRLPGEVRYLSVTDASLGLYTVGSELSKIYFLQALKCEEEKVEIIYTSPCMRLGLVHKYLLKIFQTNTYMDVIRIPKKTQRVDKKNFHAEIRARRDVDLALSSSVVLLDLHAQGLDQIITAMLNAVVSAQPSSGLNIAMARSAIFTSGETREIETSECSIQIAPNDLVFGVFFVYSQSTTR</sequence>
<evidence type="ECO:0000313" key="3">
    <source>
        <dbReference type="Proteomes" id="UP000735302"/>
    </source>
</evidence>
<dbReference type="EMBL" id="BLXT01000687">
    <property type="protein sequence ID" value="GFN79574.1"/>
    <property type="molecule type" value="Genomic_DNA"/>
</dbReference>
<evidence type="ECO:0000313" key="2">
    <source>
        <dbReference type="EMBL" id="GFN79574.1"/>
    </source>
</evidence>
<evidence type="ECO:0000256" key="1">
    <source>
        <dbReference type="SAM" id="SignalP"/>
    </source>
</evidence>
<organism evidence="2 3">
    <name type="scientific">Plakobranchus ocellatus</name>
    <dbReference type="NCBI Taxonomy" id="259542"/>
    <lineage>
        <taxon>Eukaryota</taxon>
        <taxon>Metazoa</taxon>
        <taxon>Spiralia</taxon>
        <taxon>Lophotrochozoa</taxon>
        <taxon>Mollusca</taxon>
        <taxon>Gastropoda</taxon>
        <taxon>Heterobranchia</taxon>
        <taxon>Euthyneura</taxon>
        <taxon>Panpulmonata</taxon>
        <taxon>Sacoglossa</taxon>
        <taxon>Placobranchoidea</taxon>
        <taxon>Plakobranchidae</taxon>
        <taxon>Plakobranchus</taxon>
    </lineage>
</organism>
<feature type="chain" id="PRO_5043898641" evidence="1">
    <location>
        <begin position="23"/>
        <end position="213"/>
    </location>
</feature>
<feature type="signal peptide" evidence="1">
    <location>
        <begin position="1"/>
        <end position="22"/>
    </location>
</feature>
<protein>
    <submittedName>
        <fullName evidence="2">Sodium bicarbonate transporter-like protein 11</fullName>
    </submittedName>
</protein>
<gene>
    <name evidence="2" type="ORF">PoB_000608000</name>
</gene>
<proteinExistence type="predicted"/>
<keyword evidence="3" id="KW-1185">Reference proteome</keyword>
<accession>A0AAV3Y9X0</accession>
<dbReference type="Proteomes" id="UP000735302">
    <property type="component" value="Unassembled WGS sequence"/>
</dbReference>
<name>A0AAV3Y9X0_9GAST</name>
<dbReference type="AlphaFoldDB" id="A0AAV3Y9X0"/>